<dbReference type="EMBL" id="SNYN01000003">
    <property type="protein sequence ID" value="TDQ53740.1"/>
    <property type="molecule type" value="Genomic_DNA"/>
</dbReference>
<protein>
    <submittedName>
        <fullName evidence="2">Uncharacterized protein</fullName>
    </submittedName>
</protein>
<sequence>MRTIEDRFPPLIFHMVIRTCTWALHFEALRESEGPLPNLPSPFDPLILMYERGNSFSMEGAGYIEVGVTGIPKWNKERYLTPKPLSPMDPKKLDAMDLEQGA</sequence>
<dbReference type="Proteomes" id="UP000295281">
    <property type="component" value="Unassembled WGS sequence"/>
</dbReference>
<evidence type="ECO:0000256" key="1">
    <source>
        <dbReference type="SAM" id="MobiDB-lite"/>
    </source>
</evidence>
<feature type="region of interest" description="Disordered" evidence="1">
    <location>
        <begin position="80"/>
        <end position="102"/>
    </location>
</feature>
<gene>
    <name evidence="2" type="ORF">EV190_103191</name>
</gene>
<organism evidence="2 3">
    <name type="scientific">Actinorugispora endophytica</name>
    <dbReference type="NCBI Taxonomy" id="1605990"/>
    <lineage>
        <taxon>Bacteria</taxon>
        <taxon>Bacillati</taxon>
        <taxon>Actinomycetota</taxon>
        <taxon>Actinomycetes</taxon>
        <taxon>Streptosporangiales</taxon>
        <taxon>Nocardiopsidaceae</taxon>
        <taxon>Actinorugispora</taxon>
    </lineage>
</organism>
<name>A0A4V3D8Y6_9ACTN</name>
<evidence type="ECO:0000313" key="3">
    <source>
        <dbReference type="Proteomes" id="UP000295281"/>
    </source>
</evidence>
<evidence type="ECO:0000313" key="2">
    <source>
        <dbReference type="EMBL" id="TDQ53740.1"/>
    </source>
</evidence>
<accession>A0A4V3D8Y6</accession>
<comment type="caution">
    <text evidence="2">The sequence shown here is derived from an EMBL/GenBank/DDBJ whole genome shotgun (WGS) entry which is preliminary data.</text>
</comment>
<keyword evidence="3" id="KW-1185">Reference proteome</keyword>
<proteinExistence type="predicted"/>
<dbReference type="AlphaFoldDB" id="A0A4V3D8Y6"/>
<reference evidence="2 3" key="1">
    <citation type="submission" date="2019-03" db="EMBL/GenBank/DDBJ databases">
        <title>Genomic Encyclopedia of Type Strains, Phase IV (KMG-IV): sequencing the most valuable type-strain genomes for metagenomic binning, comparative biology and taxonomic classification.</title>
        <authorList>
            <person name="Goeker M."/>
        </authorList>
    </citation>
    <scope>NUCLEOTIDE SEQUENCE [LARGE SCALE GENOMIC DNA]</scope>
    <source>
        <strain evidence="2 3">DSM 46770</strain>
    </source>
</reference>